<reference evidence="2 3" key="1">
    <citation type="journal article" date="2015" name="Sci. Rep.">
        <title>The power of single molecule real-time sequencing technology in the de novo assembly of a eukaryotic genome.</title>
        <authorList>
            <person name="Sakai H."/>
            <person name="Naito K."/>
            <person name="Ogiso-Tanaka E."/>
            <person name="Takahashi Y."/>
            <person name="Iseki K."/>
            <person name="Muto C."/>
            <person name="Satou K."/>
            <person name="Teruya K."/>
            <person name="Shiroma A."/>
            <person name="Shimoji M."/>
            <person name="Hirano T."/>
            <person name="Itoh T."/>
            <person name="Kaga A."/>
            <person name="Tomooka N."/>
        </authorList>
    </citation>
    <scope>NUCLEOTIDE SEQUENCE [LARGE SCALE GENOMIC DNA]</scope>
    <source>
        <strain evidence="3">cv. Shumari</strain>
    </source>
</reference>
<dbReference type="EMBL" id="AP015044">
    <property type="protein sequence ID" value="BAU01935.1"/>
    <property type="molecule type" value="Genomic_DNA"/>
</dbReference>
<organism evidence="2 3">
    <name type="scientific">Vigna angularis var. angularis</name>
    <dbReference type="NCBI Taxonomy" id="157739"/>
    <lineage>
        <taxon>Eukaryota</taxon>
        <taxon>Viridiplantae</taxon>
        <taxon>Streptophyta</taxon>
        <taxon>Embryophyta</taxon>
        <taxon>Tracheophyta</taxon>
        <taxon>Spermatophyta</taxon>
        <taxon>Magnoliopsida</taxon>
        <taxon>eudicotyledons</taxon>
        <taxon>Gunneridae</taxon>
        <taxon>Pentapetalae</taxon>
        <taxon>rosids</taxon>
        <taxon>fabids</taxon>
        <taxon>Fabales</taxon>
        <taxon>Fabaceae</taxon>
        <taxon>Papilionoideae</taxon>
        <taxon>50 kb inversion clade</taxon>
        <taxon>NPAAA clade</taxon>
        <taxon>indigoferoid/millettioid clade</taxon>
        <taxon>Phaseoleae</taxon>
        <taxon>Vigna</taxon>
    </lineage>
</organism>
<feature type="non-terminal residue" evidence="2">
    <location>
        <position position="1"/>
    </location>
</feature>
<dbReference type="Proteomes" id="UP000291084">
    <property type="component" value="Chromosome 11"/>
</dbReference>
<feature type="region of interest" description="Disordered" evidence="1">
    <location>
        <begin position="1"/>
        <end position="23"/>
    </location>
</feature>
<accession>A0A0S3T9N2</accession>
<feature type="region of interest" description="Disordered" evidence="1">
    <location>
        <begin position="87"/>
        <end position="149"/>
    </location>
</feature>
<gene>
    <name evidence="2" type="primary">Vigan.11G130400</name>
    <name evidence="2" type="ORF">VIGAN_11130400</name>
</gene>
<sequence length="149" mass="17231">NVSSSHKPRRSSWPRRKQEEKKNNLVWFAFQQQHPRKQAKRKIHGWKGSPADVQTGAAFSSVQQLHADSSTLQARIQQWPPFHRSSWQHHVQHGGSPYAHHAPASSTKIQHCETASHGSSRPSQKQHTLMKSSIQHPWRTSRYSREQIQ</sequence>
<evidence type="ECO:0000313" key="3">
    <source>
        <dbReference type="Proteomes" id="UP000291084"/>
    </source>
</evidence>
<proteinExistence type="predicted"/>
<name>A0A0S3T9N2_PHAAN</name>
<feature type="compositionally biased region" description="Basic residues" evidence="1">
    <location>
        <begin position="1"/>
        <end position="15"/>
    </location>
</feature>
<keyword evidence="3" id="KW-1185">Reference proteome</keyword>
<protein>
    <submittedName>
        <fullName evidence="2">Uncharacterized protein</fullName>
    </submittedName>
</protein>
<feature type="compositionally biased region" description="Polar residues" evidence="1">
    <location>
        <begin position="116"/>
        <end position="135"/>
    </location>
</feature>
<evidence type="ECO:0000313" key="2">
    <source>
        <dbReference type="EMBL" id="BAU01935.1"/>
    </source>
</evidence>
<dbReference type="AlphaFoldDB" id="A0A0S3T9N2"/>
<evidence type="ECO:0000256" key="1">
    <source>
        <dbReference type="SAM" id="MobiDB-lite"/>
    </source>
</evidence>